<name>A0A1A8Z449_9ACTN</name>
<keyword evidence="3" id="KW-1185">Reference proteome</keyword>
<keyword evidence="1" id="KW-0472">Membrane</keyword>
<keyword evidence="1" id="KW-0812">Transmembrane</keyword>
<keyword evidence="1" id="KW-1133">Transmembrane helix</keyword>
<dbReference type="PATRIC" id="fig|261654.4.peg.651"/>
<feature type="transmembrane region" description="Helical" evidence="1">
    <location>
        <begin position="44"/>
        <end position="69"/>
    </location>
</feature>
<organism evidence="2 3">
    <name type="scientific">Micromonospora auratinigra</name>
    <dbReference type="NCBI Taxonomy" id="261654"/>
    <lineage>
        <taxon>Bacteria</taxon>
        <taxon>Bacillati</taxon>
        <taxon>Actinomycetota</taxon>
        <taxon>Actinomycetes</taxon>
        <taxon>Micromonosporales</taxon>
        <taxon>Micromonosporaceae</taxon>
        <taxon>Micromonospora</taxon>
    </lineage>
</organism>
<evidence type="ECO:0000256" key="1">
    <source>
        <dbReference type="SAM" id="Phobius"/>
    </source>
</evidence>
<dbReference type="Proteomes" id="UP000199385">
    <property type="component" value="Chromosome I"/>
</dbReference>
<dbReference type="STRING" id="261654.GA0070611_0645"/>
<proteinExistence type="predicted"/>
<dbReference type="AlphaFoldDB" id="A0A1A8Z449"/>
<gene>
    <name evidence="2" type="ORF">GA0070611_0645</name>
</gene>
<dbReference type="RefSeq" id="WP_091657062.1">
    <property type="nucleotide sequence ID" value="NZ_LT594323.1"/>
</dbReference>
<accession>A0A1A8Z449</accession>
<reference evidence="3" key="1">
    <citation type="submission" date="2016-06" db="EMBL/GenBank/DDBJ databases">
        <authorList>
            <person name="Varghese N."/>
            <person name="Submissions Spin"/>
        </authorList>
    </citation>
    <scope>NUCLEOTIDE SEQUENCE [LARGE SCALE GENOMIC DNA]</scope>
    <source>
        <strain evidence="3">DSM 44815</strain>
    </source>
</reference>
<sequence>MQFPSSAQSAWLLSIGGVHSVLEFKCRLNRRDDPASAWRLDGGIAASLAGFPALAFGVGIGGISLVQALDPKLDTFRVFRSLPGAGDAWGGHVTAFSFNGWKYVVSSEGSWALTPSEVHPWNLPVSDSFAESDGGPALFGYRLAGWDSGEERGGCSDCLYEDELGTGFRQFWGSTTAAVGAGSRTTTVMGYLTMPIHRSKVNDEGLVEMRGVFSLIRPLDTNWNSFQVWRGVDERDNKYGSGYYEGAYFRRVADVQQIDGISGVSASVGSFTTDRTWVADS</sequence>
<dbReference type="EMBL" id="LT594323">
    <property type="protein sequence ID" value="SBT38704.1"/>
    <property type="molecule type" value="Genomic_DNA"/>
</dbReference>
<evidence type="ECO:0000313" key="2">
    <source>
        <dbReference type="EMBL" id="SBT38704.1"/>
    </source>
</evidence>
<protein>
    <submittedName>
        <fullName evidence="2">Uncharacterized protein</fullName>
    </submittedName>
</protein>
<evidence type="ECO:0000313" key="3">
    <source>
        <dbReference type="Proteomes" id="UP000199385"/>
    </source>
</evidence>